<dbReference type="Proteomes" id="UP001526166">
    <property type="component" value="Unassembled WGS sequence"/>
</dbReference>
<sequence>MPHQPLYERLENAILIAVRRGRCLAEDWSEHGPEPTDSAPLQETLARLREGEVLACHDDEPIQSMGKALCAALNALKPGYGDLCLSNDTSDHLIFEAPREHLRQLMEGWKALRDVRQEVRDLVAAMRALEAEIQTNG</sequence>
<dbReference type="EMBL" id="JAOWKW010000008">
    <property type="protein sequence ID" value="MCV2879321.1"/>
    <property type="molecule type" value="Genomic_DNA"/>
</dbReference>
<protein>
    <submittedName>
        <fullName evidence="1">Uncharacterized protein</fullName>
    </submittedName>
</protein>
<name>A0ABT3A072_9RHOB</name>
<proteinExistence type="predicted"/>
<reference evidence="1 2" key="1">
    <citation type="submission" date="2022-10" db="EMBL/GenBank/DDBJ databases">
        <title>Sinirhodobacter sp. nov., isolated from ocean surface sediments.</title>
        <authorList>
            <person name="He W."/>
            <person name="Wang L."/>
            <person name="Zhang D.-F."/>
        </authorList>
    </citation>
    <scope>NUCLEOTIDE SEQUENCE [LARGE SCALE GENOMIC DNA]</scope>
    <source>
        <strain evidence="1 2">WL0115</strain>
    </source>
</reference>
<comment type="caution">
    <text evidence="1">The sequence shown here is derived from an EMBL/GenBank/DDBJ whole genome shotgun (WGS) entry which is preliminary data.</text>
</comment>
<organism evidence="1 2">
    <name type="scientific">Sedimentimonas flavescens</name>
    <dbReference type="NCBI Taxonomy" id="2851012"/>
    <lineage>
        <taxon>Bacteria</taxon>
        <taxon>Pseudomonadati</taxon>
        <taxon>Pseudomonadota</taxon>
        <taxon>Alphaproteobacteria</taxon>
        <taxon>Rhodobacterales</taxon>
        <taxon>Rhodobacter group</taxon>
        <taxon>Sedimentimonas</taxon>
    </lineage>
</organism>
<accession>A0ABT3A072</accession>
<keyword evidence="2" id="KW-1185">Reference proteome</keyword>
<evidence type="ECO:0000313" key="1">
    <source>
        <dbReference type="EMBL" id="MCV2879321.1"/>
    </source>
</evidence>
<gene>
    <name evidence="1" type="ORF">OE699_10680</name>
</gene>
<evidence type="ECO:0000313" key="2">
    <source>
        <dbReference type="Proteomes" id="UP001526166"/>
    </source>
</evidence>
<dbReference type="RefSeq" id="WP_263847995.1">
    <property type="nucleotide sequence ID" value="NZ_JAOWKW010000008.1"/>
</dbReference>